<proteinExistence type="predicted"/>
<gene>
    <name evidence="1" type="ORF">S01H4_44603</name>
</gene>
<dbReference type="AlphaFoldDB" id="X1D7R1"/>
<organism evidence="1">
    <name type="scientific">marine sediment metagenome</name>
    <dbReference type="NCBI Taxonomy" id="412755"/>
    <lineage>
        <taxon>unclassified sequences</taxon>
        <taxon>metagenomes</taxon>
        <taxon>ecological metagenomes</taxon>
    </lineage>
</organism>
<dbReference type="EMBL" id="BART01024748">
    <property type="protein sequence ID" value="GAG92471.1"/>
    <property type="molecule type" value="Genomic_DNA"/>
</dbReference>
<name>X1D7R1_9ZZZZ</name>
<feature type="non-terminal residue" evidence="1">
    <location>
        <position position="1"/>
    </location>
</feature>
<comment type="caution">
    <text evidence="1">The sequence shown here is derived from an EMBL/GenBank/DDBJ whole genome shotgun (WGS) entry which is preliminary data.</text>
</comment>
<reference evidence="1" key="1">
    <citation type="journal article" date="2014" name="Front. Microbiol.">
        <title>High frequency of phylogenetically diverse reductive dehalogenase-homologous genes in deep subseafloor sedimentary metagenomes.</title>
        <authorList>
            <person name="Kawai M."/>
            <person name="Futagami T."/>
            <person name="Toyoda A."/>
            <person name="Takaki Y."/>
            <person name="Nishi S."/>
            <person name="Hori S."/>
            <person name="Arai W."/>
            <person name="Tsubouchi T."/>
            <person name="Morono Y."/>
            <person name="Uchiyama I."/>
            <person name="Ito T."/>
            <person name="Fujiyama A."/>
            <person name="Inagaki F."/>
            <person name="Takami H."/>
        </authorList>
    </citation>
    <scope>NUCLEOTIDE SEQUENCE</scope>
    <source>
        <strain evidence="1">Expedition CK06-06</strain>
    </source>
</reference>
<evidence type="ECO:0000313" key="1">
    <source>
        <dbReference type="EMBL" id="GAG92471.1"/>
    </source>
</evidence>
<accession>X1D7R1</accession>
<protein>
    <submittedName>
        <fullName evidence="1">Uncharacterized protein</fullName>
    </submittedName>
</protein>
<sequence length="113" mass="13065">PKNHQIGQDVGWEMRGKFLDNGYAGKILEPRSTRRYKQGPFRGVIGCEEHYLQGYDDIFACHFGRGSSSGATKYREWSKFLSLPLVNHIARSIIGHKEKRQWLAICKEIIEKQ</sequence>